<name>A0AAF0Y5H2_9TREE</name>
<evidence type="ECO:0000313" key="2">
    <source>
        <dbReference type="EMBL" id="WOO78604.1"/>
    </source>
</evidence>
<dbReference type="GeneID" id="87805396"/>
<proteinExistence type="predicted"/>
<dbReference type="AlphaFoldDB" id="A0AAF0Y5H2"/>
<gene>
    <name evidence="2" type="ORF">LOC62_02G002148</name>
</gene>
<sequence>MAKKRKSGGGVSSGEASSDDQSSTQRDSFVLPHLASTFVARLALERSIASSVLATAYWLLATSSA</sequence>
<dbReference type="EMBL" id="CP086715">
    <property type="protein sequence ID" value="WOO78604.1"/>
    <property type="molecule type" value="Genomic_DNA"/>
</dbReference>
<organism evidence="2 3">
    <name type="scientific">Vanrija pseudolonga</name>
    <dbReference type="NCBI Taxonomy" id="143232"/>
    <lineage>
        <taxon>Eukaryota</taxon>
        <taxon>Fungi</taxon>
        <taxon>Dikarya</taxon>
        <taxon>Basidiomycota</taxon>
        <taxon>Agaricomycotina</taxon>
        <taxon>Tremellomycetes</taxon>
        <taxon>Trichosporonales</taxon>
        <taxon>Trichosporonaceae</taxon>
        <taxon>Vanrija</taxon>
    </lineage>
</organism>
<evidence type="ECO:0000256" key="1">
    <source>
        <dbReference type="SAM" id="MobiDB-lite"/>
    </source>
</evidence>
<reference evidence="2" key="1">
    <citation type="submission" date="2023-10" db="EMBL/GenBank/DDBJ databases">
        <authorList>
            <person name="Noh H."/>
        </authorList>
    </citation>
    <scope>NUCLEOTIDE SEQUENCE</scope>
    <source>
        <strain evidence="2">DUCC4014</strain>
    </source>
</reference>
<evidence type="ECO:0000313" key="3">
    <source>
        <dbReference type="Proteomes" id="UP000827549"/>
    </source>
</evidence>
<accession>A0AAF0Y5H2</accession>
<feature type="compositionally biased region" description="Low complexity" evidence="1">
    <location>
        <begin position="13"/>
        <end position="26"/>
    </location>
</feature>
<keyword evidence="3" id="KW-1185">Reference proteome</keyword>
<protein>
    <submittedName>
        <fullName evidence="2">Uncharacterized protein</fullName>
    </submittedName>
</protein>
<dbReference type="Proteomes" id="UP000827549">
    <property type="component" value="Chromosome 2"/>
</dbReference>
<feature type="region of interest" description="Disordered" evidence="1">
    <location>
        <begin position="1"/>
        <end position="26"/>
    </location>
</feature>
<dbReference type="RefSeq" id="XP_062624636.1">
    <property type="nucleotide sequence ID" value="XM_062768652.1"/>
</dbReference>